<evidence type="ECO:0000313" key="3">
    <source>
        <dbReference type="Proteomes" id="UP000245207"/>
    </source>
</evidence>
<feature type="domain" description="Dienelactone hydrolase" evidence="1">
    <location>
        <begin position="101"/>
        <end position="198"/>
    </location>
</feature>
<protein>
    <submittedName>
        <fullName evidence="2">Dienelactone hydrolase</fullName>
    </submittedName>
</protein>
<gene>
    <name evidence="2" type="ORF">CTI12_AA062260</name>
</gene>
<evidence type="ECO:0000259" key="1">
    <source>
        <dbReference type="Pfam" id="PF01738"/>
    </source>
</evidence>
<dbReference type="InterPro" id="IPR002925">
    <property type="entry name" value="Dienelactn_hydro"/>
</dbReference>
<dbReference type="GO" id="GO:0016787">
    <property type="term" value="F:hydrolase activity"/>
    <property type="evidence" value="ECO:0007669"/>
    <property type="project" value="UniProtKB-KW"/>
</dbReference>
<accession>A0A2U1Q868</accession>
<keyword evidence="3" id="KW-1185">Reference proteome</keyword>
<dbReference type="PANTHER" id="PTHR17630">
    <property type="entry name" value="DIENELACTONE HYDROLASE"/>
    <property type="match status" value="1"/>
</dbReference>
<dbReference type="InterPro" id="IPR029058">
    <property type="entry name" value="AB_hydrolase_fold"/>
</dbReference>
<keyword evidence="2" id="KW-0378">Hydrolase</keyword>
<dbReference type="PANTHER" id="PTHR17630:SF97">
    <property type="entry name" value="ENDO-1,31,4-BETA-D-GLUCANASE-LIKE"/>
    <property type="match status" value="1"/>
</dbReference>
<dbReference type="Proteomes" id="UP000245207">
    <property type="component" value="Unassembled WGS sequence"/>
</dbReference>
<dbReference type="EMBL" id="PKPP01000328">
    <property type="protein sequence ID" value="PWA94204.1"/>
    <property type="molecule type" value="Genomic_DNA"/>
</dbReference>
<name>A0A2U1Q868_ARTAN</name>
<dbReference type="Gene3D" id="3.40.50.1820">
    <property type="entry name" value="alpha/beta hydrolase"/>
    <property type="match status" value="1"/>
</dbReference>
<dbReference type="SUPFAM" id="SSF53474">
    <property type="entry name" value="alpha/beta-Hydrolases"/>
    <property type="match status" value="1"/>
</dbReference>
<evidence type="ECO:0000313" key="2">
    <source>
        <dbReference type="EMBL" id="PWA94204.1"/>
    </source>
</evidence>
<dbReference type="Pfam" id="PF01738">
    <property type="entry name" value="DLH"/>
    <property type="match status" value="1"/>
</dbReference>
<dbReference type="STRING" id="35608.A0A2U1Q868"/>
<dbReference type="AlphaFoldDB" id="A0A2U1Q868"/>
<sequence length="213" mass="23674">MATPGTPEVIQDWLKKQCTGGAVDLQSRLFRTLIEKGISNRLWQQDSAWGGVKVPTAILGAEFDNVCPTELVKEIEAALEANQMLKSFNFVQLPKELESSNKNIADKIASFGYYAVVPDFFHGDPWTPEVPIQDWLKKHAPVEAVEFAKQVIQALIEKGISKVVAAGFCWGAKVVVELEKTADIQVAALLHPSFVTLDDIKAYFMQPLHFFIT</sequence>
<comment type="caution">
    <text evidence="2">The sequence shown here is derived from an EMBL/GenBank/DDBJ whole genome shotgun (WGS) entry which is preliminary data.</text>
</comment>
<dbReference type="OrthoDB" id="17560at2759"/>
<reference evidence="2 3" key="1">
    <citation type="journal article" date="2018" name="Mol. Plant">
        <title>The genome of Artemisia annua provides insight into the evolution of Asteraceae family and artemisinin biosynthesis.</title>
        <authorList>
            <person name="Shen Q."/>
            <person name="Zhang L."/>
            <person name="Liao Z."/>
            <person name="Wang S."/>
            <person name="Yan T."/>
            <person name="Shi P."/>
            <person name="Liu M."/>
            <person name="Fu X."/>
            <person name="Pan Q."/>
            <person name="Wang Y."/>
            <person name="Lv Z."/>
            <person name="Lu X."/>
            <person name="Zhang F."/>
            <person name="Jiang W."/>
            <person name="Ma Y."/>
            <person name="Chen M."/>
            <person name="Hao X."/>
            <person name="Li L."/>
            <person name="Tang Y."/>
            <person name="Lv G."/>
            <person name="Zhou Y."/>
            <person name="Sun X."/>
            <person name="Brodelius P.E."/>
            <person name="Rose J.K.C."/>
            <person name="Tang K."/>
        </authorList>
    </citation>
    <scope>NUCLEOTIDE SEQUENCE [LARGE SCALE GENOMIC DNA]</scope>
    <source>
        <strain evidence="3">cv. Huhao1</strain>
        <tissue evidence="2">Leaf</tissue>
    </source>
</reference>
<proteinExistence type="predicted"/>
<organism evidence="2 3">
    <name type="scientific">Artemisia annua</name>
    <name type="common">Sweet wormwood</name>
    <dbReference type="NCBI Taxonomy" id="35608"/>
    <lineage>
        <taxon>Eukaryota</taxon>
        <taxon>Viridiplantae</taxon>
        <taxon>Streptophyta</taxon>
        <taxon>Embryophyta</taxon>
        <taxon>Tracheophyta</taxon>
        <taxon>Spermatophyta</taxon>
        <taxon>Magnoliopsida</taxon>
        <taxon>eudicotyledons</taxon>
        <taxon>Gunneridae</taxon>
        <taxon>Pentapetalae</taxon>
        <taxon>asterids</taxon>
        <taxon>campanulids</taxon>
        <taxon>Asterales</taxon>
        <taxon>Asteraceae</taxon>
        <taxon>Asteroideae</taxon>
        <taxon>Anthemideae</taxon>
        <taxon>Artemisiinae</taxon>
        <taxon>Artemisia</taxon>
    </lineage>
</organism>